<evidence type="ECO:0000259" key="5">
    <source>
        <dbReference type="PROSITE" id="PS01031"/>
    </source>
</evidence>
<keyword evidence="4" id="KW-0732">Signal</keyword>
<comment type="similarity">
    <text evidence="1 2">Belongs to the small heat shock protein (HSP20) family.</text>
</comment>
<feature type="domain" description="SHSP" evidence="5">
    <location>
        <begin position="85"/>
        <end position="191"/>
    </location>
</feature>
<dbReference type="Gene3D" id="2.60.40.790">
    <property type="match status" value="1"/>
</dbReference>
<dbReference type="CDD" id="cd06464">
    <property type="entry name" value="ACD_sHsps-like"/>
    <property type="match status" value="1"/>
</dbReference>
<evidence type="ECO:0000256" key="4">
    <source>
        <dbReference type="SAM" id="SignalP"/>
    </source>
</evidence>
<keyword evidence="7" id="KW-1185">Reference proteome</keyword>
<name>A0ABQ6MJ18_9STRA</name>
<evidence type="ECO:0000256" key="2">
    <source>
        <dbReference type="RuleBase" id="RU003616"/>
    </source>
</evidence>
<dbReference type="InterPro" id="IPR008978">
    <property type="entry name" value="HSP20-like_chaperone"/>
</dbReference>
<evidence type="ECO:0000256" key="3">
    <source>
        <dbReference type="SAM" id="MobiDB-lite"/>
    </source>
</evidence>
<accession>A0ABQ6MJ18</accession>
<reference evidence="6 7" key="1">
    <citation type="journal article" date="2023" name="Commun. Biol.">
        <title>Genome analysis of Parmales, the sister group of diatoms, reveals the evolutionary specialization of diatoms from phago-mixotrophs to photoautotrophs.</title>
        <authorList>
            <person name="Ban H."/>
            <person name="Sato S."/>
            <person name="Yoshikawa S."/>
            <person name="Yamada K."/>
            <person name="Nakamura Y."/>
            <person name="Ichinomiya M."/>
            <person name="Sato N."/>
            <person name="Blanc-Mathieu R."/>
            <person name="Endo H."/>
            <person name="Kuwata A."/>
            <person name="Ogata H."/>
        </authorList>
    </citation>
    <scope>NUCLEOTIDE SEQUENCE [LARGE SCALE GENOMIC DNA]</scope>
</reference>
<evidence type="ECO:0000313" key="6">
    <source>
        <dbReference type="EMBL" id="GMI27416.1"/>
    </source>
</evidence>
<dbReference type="Pfam" id="PF00011">
    <property type="entry name" value="HSP20"/>
    <property type="match status" value="1"/>
</dbReference>
<organism evidence="6 7">
    <name type="scientific">Tetraparma gracilis</name>
    <dbReference type="NCBI Taxonomy" id="2962635"/>
    <lineage>
        <taxon>Eukaryota</taxon>
        <taxon>Sar</taxon>
        <taxon>Stramenopiles</taxon>
        <taxon>Ochrophyta</taxon>
        <taxon>Bolidophyceae</taxon>
        <taxon>Parmales</taxon>
        <taxon>Triparmaceae</taxon>
        <taxon>Tetraparma</taxon>
    </lineage>
</organism>
<gene>
    <name evidence="6" type="ORF">TeGR_g622</name>
</gene>
<dbReference type="SUPFAM" id="SSF49764">
    <property type="entry name" value="HSP20-like chaperones"/>
    <property type="match status" value="1"/>
</dbReference>
<feature type="chain" id="PRO_5045395600" description="SHSP domain-containing protein" evidence="4">
    <location>
        <begin position="24"/>
        <end position="231"/>
    </location>
</feature>
<sequence>MNTIMRYALLATALLVLTSSALAHRCSSSLCGPAASNKHISFLELDRLMDRMFSSPPARRENVFYTSTSFPASRGRARIEPARKRPQLQQSTQYNIETTPENYVLTLSLPGNSAETTKIEISGSTEKTLTVTSRYPRSSIAYFAPQQFAVAEDVDSASVTAEFTNGLLTLTAPRFKPTVAEPVNVPIVQRDAAAALLEEGEEVAPDEMPEAPSPGDSEDVEVRFVEDEGEE</sequence>
<feature type="compositionally biased region" description="Acidic residues" evidence="3">
    <location>
        <begin position="200"/>
        <end position="209"/>
    </location>
</feature>
<feature type="signal peptide" evidence="4">
    <location>
        <begin position="1"/>
        <end position="23"/>
    </location>
</feature>
<evidence type="ECO:0000313" key="7">
    <source>
        <dbReference type="Proteomes" id="UP001165060"/>
    </source>
</evidence>
<dbReference type="PROSITE" id="PS01031">
    <property type="entry name" value="SHSP"/>
    <property type="match status" value="1"/>
</dbReference>
<comment type="caution">
    <text evidence="6">The sequence shown here is derived from an EMBL/GenBank/DDBJ whole genome shotgun (WGS) entry which is preliminary data.</text>
</comment>
<dbReference type="EMBL" id="BRYB01002909">
    <property type="protein sequence ID" value="GMI27416.1"/>
    <property type="molecule type" value="Genomic_DNA"/>
</dbReference>
<protein>
    <recommendedName>
        <fullName evidence="5">SHSP domain-containing protein</fullName>
    </recommendedName>
</protein>
<dbReference type="Proteomes" id="UP001165060">
    <property type="component" value="Unassembled WGS sequence"/>
</dbReference>
<proteinExistence type="inferred from homology"/>
<evidence type="ECO:0000256" key="1">
    <source>
        <dbReference type="PROSITE-ProRule" id="PRU00285"/>
    </source>
</evidence>
<feature type="compositionally biased region" description="Basic and acidic residues" evidence="3">
    <location>
        <begin position="220"/>
        <end position="231"/>
    </location>
</feature>
<feature type="region of interest" description="Disordered" evidence="3">
    <location>
        <begin position="200"/>
        <end position="231"/>
    </location>
</feature>
<dbReference type="InterPro" id="IPR002068">
    <property type="entry name" value="A-crystallin/Hsp20_dom"/>
</dbReference>